<feature type="compositionally biased region" description="Basic and acidic residues" evidence="7">
    <location>
        <begin position="109"/>
        <end position="122"/>
    </location>
</feature>
<feature type="region of interest" description="Disordered" evidence="7">
    <location>
        <begin position="59"/>
        <end position="220"/>
    </location>
</feature>
<comment type="function">
    <text evidence="6">A probable RNA chaperone. Forms a complex with KhpA which binds to cellular RNA and controls its expression. Plays a role in peptidoglycan (PG) homeostasis and cell length regulation.</text>
</comment>
<feature type="compositionally biased region" description="Basic residues" evidence="7">
    <location>
        <begin position="163"/>
        <end position="173"/>
    </location>
</feature>
<dbReference type="SMART" id="SM00393">
    <property type="entry name" value="R3H"/>
    <property type="match status" value="1"/>
</dbReference>
<keyword evidence="10" id="KW-1185">Reference proteome</keyword>
<dbReference type="Proteomes" id="UP000318307">
    <property type="component" value="Unassembled WGS sequence"/>
</dbReference>
<name>A0A562S3W1_9BACT</name>
<dbReference type="PROSITE" id="PS51061">
    <property type="entry name" value="R3H"/>
    <property type="match status" value="1"/>
</dbReference>
<evidence type="ECO:0000256" key="6">
    <source>
        <dbReference type="HAMAP-Rule" id="MF_00867"/>
    </source>
</evidence>
<dbReference type="InterPro" id="IPR034079">
    <property type="entry name" value="R3H_KhpB"/>
</dbReference>
<keyword evidence="5 6" id="KW-0961">Cell wall biogenesis/degradation</keyword>
<comment type="subcellular location">
    <subcellularLocation>
        <location evidence="6">Cytoplasm</location>
    </subcellularLocation>
</comment>
<dbReference type="SMART" id="SM01245">
    <property type="entry name" value="Jag_N"/>
    <property type="match status" value="1"/>
</dbReference>
<feature type="compositionally biased region" description="Acidic residues" evidence="7">
    <location>
        <begin position="207"/>
        <end position="219"/>
    </location>
</feature>
<dbReference type="OrthoDB" id="9794483at2"/>
<evidence type="ECO:0000313" key="9">
    <source>
        <dbReference type="EMBL" id="TWI75594.1"/>
    </source>
</evidence>
<dbReference type="RefSeq" id="WP_144682265.1">
    <property type="nucleotide sequence ID" value="NZ_VLLC01000003.1"/>
</dbReference>
<dbReference type="Pfam" id="PF01424">
    <property type="entry name" value="R3H"/>
    <property type="match status" value="1"/>
</dbReference>
<dbReference type="GO" id="GO:0005737">
    <property type="term" value="C:cytoplasm"/>
    <property type="evidence" value="ECO:0007669"/>
    <property type="project" value="UniProtKB-SubCell"/>
</dbReference>
<dbReference type="Pfam" id="PF13083">
    <property type="entry name" value="KH_KhpA-B"/>
    <property type="match status" value="1"/>
</dbReference>
<comment type="subunit">
    <text evidence="6">Forms a complex with KhpA.</text>
</comment>
<dbReference type="GO" id="GO:0071555">
    <property type="term" value="P:cell wall organization"/>
    <property type="evidence" value="ECO:0007669"/>
    <property type="project" value="UniProtKB-KW"/>
</dbReference>
<dbReference type="InterPro" id="IPR038247">
    <property type="entry name" value="Jag_N_dom_sf"/>
</dbReference>
<dbReference type="InterPro" id="IPR015946">
    <property type="entry name" value="KH_dom-like_a/b"/>
</dbReference>
<accession>A0A562S3W1</accession>
<comment type="similarity">
    <text evidence="6">Belongs to the KhpB RNA-binding protein family.</text>
</comment>
<feature type="region of interest" description="Jag_N domain" evidence="6">
    <location>
        <begin position="6"/>
        <end position="56"/>
    </location>
</feature>
<evidence type="ECO:0000256" key="2">
    <source>
        <dbReference type="ARBA" id="ARBA00022884"/>
    </source>
</evidence>
<dbReference type="NCBIfam" id="NF041568">
    <property type="entry name" value="Jag_EloR"/>
    <property type="match status" value="1"/>
</dbReference>
<gene>
    <name evidence="6" type="primary">khpB</name>
    <name evidence="6" type="synonym">eloR</name>
    <name evidence="9" type="ORF">LZ24_00641</name>
</gene>
<evidence type="ECO:0000259" key="8">
    <source>
        <dbReference type="PROSITE" id="PS51061"/>
    </source>
</evidence>
<proteinExistence type="inferred from homology"/>
<sequence length="389" mass="42750">MNTTVEYEGKSVEDALENASRKLKLSKDKIQYDVISYGSTGIFGLVGVKKAKIRITLSQGKNGTSAESDRKVSASSLVDEAFGAVNGTAQPQEKKSNGGGKPQRSQGKKKQDLRETVKEVRVQPETPASKETLPEEESLSSAAVEVESSGGPLDPPVMEKGSRSRSRSSRSKNSRGNGRKPAASPAPSTKGKKEDAPLPVPVNLPESEGDNFVETEEENPVPVEVTPEMIARGREVLEKILPYISEDVTIREEVSPGRILYNLDGGNPAIIIGKRGQTLEAIQYVVDKIVNRDAEGRVRIQMDVEGYIETRKEHLQQLALKQAEKARRTGKPATIGQMNAHDRRIIHLALKDDRTVRTQSVGEGYYRRLVIFPKKVRRRRSDGNGNEES</sequence>
<dbReference type="GO" id="GO:0003723">
    <property type="term" value="F:RNA binding"/>
    <property type="evidence" value="ECO:0007669"/>
    <property type="project" value="UniProtKB-UniRule"/>
</dbReference>
<evidence type="ECO:0000256" key="3">
    <source>
        <dbReference type="ARBA" id="ARBA00022960"/>
    </source>
</evidence>
<dbReference type="InterPro" id="IPR038008">
    <property type="entry name" value="Jag_KH"/>
</dbReference>
<dbReference type="GO" id="GO:0009252">
    <property type="term" value="P:peptidoglycan biosynthetic process"/>
    <property type="evidence" value="ECO:0007669"/>
    <property type="project" value="UniProtKB-UniRule"/>
</dbReference>
<evidence type="ECO:0000313" key="10">
    <source>
        <dbReference type="Proteomes" id="UP000318307"/>
    </source>
</evidence>
<comment type="domain">
    <text evidence="6">Has an N-terminal Jag-N domain and 2 RNA-binding domains (KH and R3H).</text>
</comment>
<evidence type="ECO:0000256" key="7">
    <source>
        <dbReference type="SAM" id="MobiDB-lite"/>
    </source>
</evidence>
<dbReference type="Gene3D" id="3.30.300.20">
    <property type="match status" value="1"/>
</dbReference>
<dbReference type="GO" id="GO:0008360">
    <property type="term" value="P:regulation of cell shape"/>
    <property type="evidence" value="ECO:0007669"/>
    <property type="project" value="UniProtKB-KW"/>
</dbReference>
<feature type="compositionally biased region" description="Low complexity" evidence="7">
    <location>
        <begin position="139"/>
        <end position="149"/>
    </location>
</feature>
<dbReference type="InterPro" id="IPR039247">
    <property type="entry name" value="KhpB"/>
</dbReference>
<dbReference type="AlphaFoldDB" id="A0A562S3W1"/>
<dbReference type="Gene3D" id="3.30.1370.50">
    <property type="entry name" value="R3H-like domain"/>
    <property type="match status" value="1"/>
</dbReference>
<protein>
    <recommendedName>
        <fullName evidence="6">RNA-binding protein KhpB</fullName>
    </recommendedName>
    <alternativeName>
        <fullName evidence="6">RNA-binding protein EloR</fullName>
    </alternativeName>
</protein>
<feature type="domain" description="R3H" evidence="8">
    <location>
        <begin position="309"/>
        <end position="375"/>
    </location>
</feature>
<dbReference type="PANTHER" id="PTHR35800:SF1">
    <property type="entry name" value="RNA-BINDING PROTEIN KHPB"/>
    <property type="match status" value="1"/>
</dbReference>
<dbReference type="Gene3D" id="3.30.30.80">
    <property type="entry name" value="probable RNA-binding protein from clostridium symbiosum atcc 14940"/>
    <property type="match status" value="1"/>
</dbReference>
<comment type="caution">
    <text evidence="9">The sequence shown here is derived from an EMBL/GenBank/DDBJ whole genome shotgun (WGS) entry which is preliminary data.</text>
</comment>
<evidence type="ECO:0000256" key="1">
    <source>
        <dbReference type="ARBA" id="ARBA00022490"/>
    </source>
</evidence>
<reference evidence="9 10" key="1">
    <citation type="submission" date="2019-07" db="EMBL/GenBank/DDBJ databases">
        <title>Genome sequencing of 100 strains of the haloalkaliphilic chemolithoautotrophic sulfur-oxidizing bacterium Thioalkalivibrio.</title>
        <authorList>
            <person name="Muyzer G."/>
        </authorList>
    </citation>
    <scope>NUCLEOTIDE SEQUENCE [LARGE SCALE GENOMIC DNA]</scope>
    <source>
        <strain evidence="9 10">ASO4-4</strain>
    </source>
</reference>
<dbReference type="InterPro" id="IPR032782">
    <property type="entry name" value="KhpB_N"/>
</dbReference>
<dbReference type="InterPro" id="IPR001374">
    <property type="entry name" value="R3H_dom"/>
</dbReference>
<dbReference type="HAMAP" id="MF_00867">
    <property type="entry name" value="KhpB"/>
    <property type="match status" value="1"/>
</dbReference>
<dbReference type="InterPro" id="IPR036867">
    <property type="entry name" value="R3H_dom_sf"/>
</dbReference>
<dbReference type="CDD" id="cd02644">
    <property type="entry name" value="R3H_jag"/>
    <property type="match status" value="1"/>
</dbReference>
<keyword evidence="2 6" id="KW-0694">RNA-binding</keyword>
<dbReference type="EMBL" id="VLLC01000003">
    <property type="protein sequence ID" value="TWI75594.1"/>
    <property type="molecule type" value="Genomic_DNA"/>
</dbReference>
<organism evidence="9 10">
    <name type="scientific">Desulfobotulus alkaliphilus</name>
    <dbReference type="NCBI Taxonomy" id="622671"/>
    <lineage>
        <taxon>Bacteria</taxon>
        <taxon>Pseudomonadati</taxon>
        <taxon>Thermodesulfobacteriota</taxon>
        <taxon>Desulfobacteria</taxon>
        <taxon>Desulfobacterales</taxon>
        <taxon>Desulfobacteraceae</taxon>
        <taxon>Desulfobotulus</taxon>
    </lineage>
</organism>
<keyword evidence="4 6" id="KW-0143">Chaperone</keyword>
<evidence type="ECO:0000256" key="4">
    <source>
        <dbReference type="ARBA" id="ARBA00023186"/>
    </source>
</evidence>
<dbReference type="PANTHER" id="PTHR35800">
    <property type="entry name" value="PROTEIN JAG"/>
    <property type="match status" value="1"/>
</dbReference>
<dbReference type="Pfam" id="PF14804">
    <property type="entry name" value="Jag_N"/>
    <property type="match status" value="1"/>
</dbReference>
<dbReference type="SUPFAM" id="SSF82708">
    <property type="entry name" value="R3H domain"/>
    <property type="match status" value="1"/>
</dbReference>
<dbReference type="CDD" id="cd02414">
    <property type="entry name" value="KH-II_Jag"/>
    <property type="match status" value="1"/>
</dbReference>
<evidence type="ECO:0000256" key="5">
    <source>
        <dbReference type="ARBA" id="ARBA00023316"/>
    </source>
</evidence>
<keyword evidence="3 6" id="KW-0133">Cell shape</keyword>
<keyword evidence="1 6" id="KW-0963">Cytoplasm</keyword>